<evidence type="ECO:0000313" key="3">
    <source>
        <dbReference type="EMBL" id="CAF1445052.1"/>
    </source>
</evidence>
<dbReference type="EMBL" id="CAJNOU010003249">
    <property type="protein sequence ID" value="CAF1379565.1"/>
    <property type="molecule type" value="Genomic_DNA"/>
</dbReference>
<name>A0A815P6M0_9BILA</name>
<proteinExistence type="predicted"/>
<comment type="caution">
    <text evidence="3">The sequence shown here is derived from an EMBL/GenBank/DDBJ whole genome shotgun (WGS) entry which is preliminary data.</text>
</comment>
<accession>A0A815P6M0</accession>
<gene>
    <name evidence="4" type="ORF">FNK824_LOCUS6539</name>
    <name evidence="5" type="ORF">OTI717_LOCUS32602</name>
    <name evidence="3" type="ORF">RFH988_LOCUS36507</name>
    <name evidence="2" type="ORF">SEV965_LOCUS30341</name>
</gene>
<dbReference type="EMBL" id="CAJOBE010000570">
    <property type="protein sequence ID" value="CAF3660749.1"/>
    <property type="molecule type" value="Genomic_DNA"/>
</dbReference>
<evidence type="ECO:0000313" key="6">
    <source>
        <dbReference type="Proteomes" id="UP000663882"/>
    </source>
</evidence>
<feature type="compositionally biased region" description="Low complexity" evidence="1">
    <location>
        <begin position="19"/>
        <end position="30"/>
    </location>
</feature>
<reference evidence="3" key="1">
    <citation type="submission" date="2021-02" db="EMBL/GenBank/DDBJ databases">
        <authorList>
            <person name="Nowell W R."/>
        </authorList>
    </citation>
    <scope>NUCLEOTIDE SEQUENCE</scope>
</reference>
<dbReference type="Proteomes" id="UP000663823">
    <property type="component" value="Unassembled WGS sequence"/>
</dbReference>
<dbReference type="EMBL" id="CAJOAX010010137">
    <property type="protein sequence ID" value="CAF4069754.1"/>
    <property type="molecule type" value="Genomic_DNA"/>
</dbReference>
<dbReference type="Proteomes" id="UP000663889">
    <property type="component" value="Unassembled WGS sequence"/>
</dbReference>
<sequence length="186" mass="21367">MQLEKKKKLQQLLQQKINQQQQTQYQNKSNKQQEKAAKASENNNTNRATRSHPEDMNNYYYDSWYYGNGEEDYLSTGYTGDQEVFVGNLSIQVAKNEVKLSILLLVRIGNTGSQVGAENFAFVVCQYNKINVEEKKKRRRFPHTFRPTYSTAASPTSYQSIDCPASFYNQSAYYEGVPTRDARVAG</sequence>
<dbReference type="EMBL" id="CAJNOO010006340">
    <property type="protein sequence ID" value="CAF1445052.1"/>
    <property type="molecule type" value="Genomic_DNA"/>
</dbReference>
<dbReference type="Proteomes" id="UP000663874">
    <property type="component" value="Unassembled WGS sequence"/>
</dbReference>
<evidence type="ECO:0000313" key="4">
    <source>
        <dbReference type="EMBL" id="CAF3660749.1"/>
    </source>
</evidence>
<dbReference type="OrthoDB" id="339151at2759"/>
<dbReference type="Proteomes" id="UP000663882">
    <property type="component" value="Unassembled WGS sequence"/>
</dbReference>
<evidence type="ECO:0000313" key="2">
    <source>
        <dbReference type="EMBL" id="CAF1379565.1"/>
    </source>
</evidence>
<dbReference type="AlphaFoldDB" id="A0A815P6M0"/>
<evidence type="ECO:0000313" key="5">
    <source>
        <dbReference type="EMBL" id="CAF4069754.1"/>
    </source>
</evidence>
<feature type="region of interest" description="Disordered" evidence="1">
    <location>
        <begin position="19"/>
        <end position="54"/>
    </location>
</feature>
<evidence type="ECO:0000256" key="1">
    <source>
        <dbReference type="SAM" id="MobiDB-lite"/>
    </source>
</evidence>
<protein>
    <submittedName>
        <fullName evidence="3">Uncharacterized protein</fullName>
    </submittedName>
</protein>
<organism evidence="3 6">
    <name type="scientific">Rotaria sordida</name>
    <dbReference type="NCBI Taxonomy" id="392033"/>
    <lineage>
        <taxon>Eukaryota</taxon>
        <taxon>Metazoa</taxon>
        <taxon>Spiralia</taxon>
        <taxon>Gnathifera</taxon>
        <taxon>Rotifera</taxon>
        <taxon>Eurotatoria</taxon>
        <taxon>Bdelloidea</taxon>
        <taxon>Philodinida</taxon>
        <taxon>Philodinidae</taxon>
        <taxon>Rotaria</taxon>
    </lineage>
</organism>